<feature type="non-terminal residue" evidence="2">
    <location>
        <position position="1"/>
    </location>
</feature>
<protein>
    <submittedName>
        <fullName evidence="2">Uncharacterized protein</fullName>
    </submittedName>
</protein>
<evidence type="ECO:0000313" key="2">
    <source>
        <dbReference type="EMBL" id="EGO22200.1"/>
    </source>
</evidence>
<dbReference type="KEGG" id="sla:SERLADRAFT_472694"/>
<dbReference type="GeneID" id="18820172"/>
<evidence type="ECO:0000256" key="1">
    <source>
        <dbReference type="SAM" id="MobiDB-lite"/>
    </source>
</evidence>
<proteinExistence type="predicted"/>
<dbReference type="RefSeq" id="XP_007320738.1">
    <property type="nucleotide sequence ID" value="XM_007320676.1"/>
</dbReference>
<sequence>MWNASLGQHTHTGVHRTKTPNHEVGVTGAEVQTYGSTEGLGIGSAGSGMQNHLFAYAQQSDYQEGRAFR</sequence>
<dbReference type="HOGENOM" id="CLU_204126_0_0_1"/>
<gene>
    <name evidence="2" type="ORF">SERLADRAFT_472694</name>
</gene>
<accession>F8P3V1</accession>
<feature type="compositionally biased region" description="Polar residues" evidence="1">
    <location>
        <begin position="1"/>
        <end position="11"/>
    </location>
</feature>
<dbReference type="Proteomes" id="UP000008064">
    <property type="component" value="Unassembled WGS sequence"/>
</dbReference>
<feature type="region of interest" description="Disordered" evidence="1">
    <location>
        <begin position="1"/>
        <end position="27"/>
    </location>
</feature>
<dbReference type="EMBL" id="GL945437">
    <property type="protein sequence ID" value="EGO22200.1"/>
    <property type="molecule type" value="Genomic_DNA"/>
</dbReference>
<reference evidence="2" key="1">
    <citation type="submission" date="2011-04" db="EMBL/GenBank/DDBJ databases">
        <title>Evolution of plant cell wall degrading machinery underlies the functional diversity of forest fungi.</title>
        <authorList>
            <consortium name="US DOE Joint Genome Institute (JGI-PGF)"/>
            <person name="Eastwood D.C."/>
            <person name="Floudas D."/>
            <person name="Binder M."/>
            <person name="Majcherczyk A."/>
            <person name="Schneider P."/>
            <person name="Aerts A."/>
            <person name="Asiegbu F.O."/>
            <person name="Baker S.E."/>
            <person name="Barry K."/>
            <person name="Bendiksby M."/>
            <person name="Blumentritt M."/>
            <person name="Coutinho P.M."/>
            <person name="Cullen D."/>
            <person name="Cullen D."/>
            <person name="Gathman A."/>
            <person name="Goodell B."/>
            <person name="Henrissat B."/>
            <person name="Ihrmark K."/>
            <person name="Kauserud H."/>
            <person name="Kohler A."/>
            <person name="LaButti K."/>
            <person name="Lapidus A."/>
            <person name="Lavin J.L."/>
            <person name="Lee Y.-H."/>
            <person name="Lindquist E."/>
            <person name="Lilly W."/>
            <person name="Lucas S."/>
            <person name="Morin E."/>
            <person name="Murat C."/>
            <person name="Oguiza J.A."/>
            <person name="Park J."/>
            <person name="Pisabarro A.G."/>
            <person name="Riley R."/>
            <person name="Rosling A."/>
            <person name="Salamov A."/>
            <person name="Schmidt O."/>
            <person name="Schmutz J."/>
            <person name="Skrede I."/>
            <person name="Stenlid J."/>
            <person name="Wiebenga A."/>
            <person name="Xie X."/>
            <person name="Kues U."/>
            <person name="Hibbett D.S."/>
            <person name="Hoffmeister D."/>
            <person name="Hogberg N."/>
            <person name="Martin F."/>
            <person name="Grigoriev I.V."/>
            <person name="Watkinson S.C."/>
        </authorList>
    </citation>
    <scope>NUCLEOTIDE SEQUENCE</scope>
    <source>
        <strain evidence="2">S7.9</strain>
    </source>
</reference>
<name>F8P3V1_SERL9</name>
<organism>
    <name type="scientific">Serpula lacrymans var. lacrymans (strain S7.9)</name>
    <name type="common">Dry rot fungus</name>
    <dbReference type="NCBI Taxonomy" id="578457"/>
    <lineage>
        <taxon>Eukaryota</taxon>
        <taxon>Fungi</taxon>
        <taxon>Dikarya</taxon>
        <taxon>Basidiomycota</taxon>
        <taxon>Agaricomycotina</taxon>
        <taxon>Agaricomycetes</taxon>
        <taxon>Agaricomycetidae</taxon>
        <taxon>Boletales</taxon>
        <taxon>Coniophorineae</taxon>
        <taxon>Serpulaceae</taxon>
        <taxon>Serpula</taxon>
    </lineage>
</organism>
<dbReference type="AlphaFoldDB" id="F8P3V1"/>